<accession>A0A3M7LDK2</accession>
<evidence type="ECO:0000313" key="1">
    <source>
        <dbReference type="EMBL" id="RMZ60823.1"/>
    </source>
</evidence>
<dbReference type="Proteomes" id="UP000267524">
    <property type="component" value="Unassembled WGS sequence"/>
</dbReference>
<evidence type="ECO:0000313" key="2">
    <source>
        <dbReference type="Proteomes" id="UP000267524"/>
    </source>
</evidence>
<sequence>MKPKIGLIVCLVIVLIFFIFTNRIDHQGNAKILAEEECILVVETPPSYYTSDMFKAKGYNPLTKKPCECDHYNRWWSSYKDEIVVGDTIMKKKGELVFSIHKKDSIISHRYKL</sequence>
<proteinExistence type="predicted"/>
<name>A0A3M7LDK2_9FLAO</name>
<dbReference type="AlphaFoldDB" id="A0A3M7LDK2"/>
<gene>
    <name evidence="1" type="ORF">D1632_02265</name>
</gene>
<reference evidence="1 2" key="1">
    <citation type="submission" date="2018-08" db="EMBL/GenBank/DDBJ databases">
        <title>Chryseobacterium nematophagum: a novel matrix digesting pathogen of nematodes.</title>
        <authorList>
            <person name="Page A."/>
            <person name="Roberts M."/>
            <person name="Felix M.-A."/>
            <person name="Weir W."/>
        </authorList>
    </citation>
    <scope>NUCLEOTIDE SEQUENCE [LARGE SCALE GENOMIC DNA]</scope>
    <source>
        <strain evidence="1 2">JUb275</strain>
    </source>
</reference>
<keyword evidence="2" id="KW-1185">Reference proteome</keyword>
<organism evidence="1 2">
    <name type="scientific">Chryseobacterium nematophagum</name>
    <dbReference type="NCBI Taxonomy" id="2305228"/>
    <lineage>
        <taxon>Bacteria</taxon>
        <taxon>Pseudomonadati</taxon>
        <taxon>Bacteroidota</taxon>
        <taxon>Flavobacteriia</taxon>
        <taxon>Flavobacteriales</taxon>
        <taxon>Weeksellaceae</taxon>
        <taxon>Chryseobacterium group</taxon>
        <taxon>Chryseobacterium</taxon>
    </lineage>
</organism>
<comment type="caution">
    <text evidence="1">The sequence shown here is derived from an EMBL/GenBank/DDBJ whole genome shotgun (WGS) entry which is preliminary data.</text>
</comment>
<dbReference type="EMBL" id="QWIV01000005">
    <property type="protein sequence ID" value="RMZ60823.1"/>
    <property type="molecule type" value="Genomic_DNA"/>
</dbReference>
<dbReference type="RefSeq" id="WP_122545630.1">
    <property type="nucleotide sequence ID" value="NZ_QWIV01000005.1"/>
</dbReference>
<protein>
    <submittedName>
        <fullName evidence="1">Uncharacterized protein</fullName>
    </submittedName>
</protein>